<dbReference type="AlphaFoldDB" id="A0A381J7X2"/>
<evidence type="ECO:0000256" key="4">
    <source>
        <dbReference type="ARBA" id="ARBA00022519"/>
    </source>
</evidence>
<feature type="transmembrane region" description="Helical" evidence="8">
    <location>
        <begin position="70"/>
        <end position="92"/>
    </location>
</feature>
<dbReference type="GO" id="GO:0055085">
    <property type="term" value="P:transmembrane transport"/>
    <property type="evidence" value="ECO:0007669"/>
    <property type="project" value="InterPro"/>
</dbReference>
<dbReference type="Proteomes" id="UP000254664">
    <property type="component" value="Unassembled WGS sequence"/>
</dbReference>
<proteinExistence type="inferred from homology"/>
<evidence type="ECO:0000313" key="11">
    <source>
        <dbReference type="Proteomes" id="UP000254664"/>
    </source>
</evidence>
<organism evidence="10 11">
    <name type="scientific">Clostridium putrefaciens</name>
    <dbReference type="NCBI Taxonomy" id="99675"/>
    <lineage>
        <taxon>Bacteria</taxon>
        <taxon>Bacillati</taxon>
        <taxon>Bacillota</taxon>
        <taxon>Clostridia</taxon>
        <taxon>Eubacteriales</taxon>
        <taxon>Clostridiaceae</taxon>
        <taxon>Clostridium</taxon>
    </lineage>
</organism>
<feature type="transmembrane region" description="Helical" evidence="8">
    <location>
        <begin position="7"/>
        <end position="37"/>
    </location>
</feature>
<evidence type="ECO:0000256" key="3">
    <source>
        <dbReference type="ARBA" id="ARBA00022475"/>
    </source>
</evidence>
<dbReference type="SUPFAM" id="SSF161098">
    <property type="entry name" value="MetI-like"/>
    <property type="match status" value="1"/>
</dbReference>
<comment type="subcellular location">
    <subcellularLocation>
        <location evidence="1">Cell inner membrane</location>
        <topology evidence="1">Multi-pass membrane protein</topology>
    </subcellularLocation>
    <subcellularLocation>
        <location evidence="8">Cell membrane</location>
        <topology evidence="8">Multi-pass membrane protein</topology>
    </subcellularLocation>
</comment>
<dbReference type="GO" id="GO:0005886">
    <property type="term" value="C:plasma membrane"/>
    <property type="evidence" value="ECO:0007669"/>
    <property type="project" value="UniProtKB-SubCell"/>
</dbReference>
<evidence type="ECO:0000256" key="7">
    <source>
        <dbReference type="ARBA" id="ARBA00023136"/>
    </source>
</evidence>
<keyword evidence="2 8" id="KW-0813">Transport</keyword>
<keyword evidence="6 8" id="KW-1133">Transmembrane helix</keyword>
<comment type="similarity">
    <text evidence="8">Belongs to the binding-protein-dependent transport system permease family.</text>
</comment>
<sequence length="263" mass="29609">MKKKIFNILVLFIILSIILIAIMPIVLLFIVSFSSFWRWPDLWPVEFNIRPWKYVFSGYSGTIIAIKNSFVIAIIVNIINIIIGIPAADALARYEFKVKKLMKFILIVPIIIPPLTILMGIHKTFIGFGLTENTVGVILVHIMSTLPYMIMALEISYKNLGFKWEDAAKVIGASPFKRFLNVTLPFILPGIIAGSSLTLLISLNQYITTLFIGGGEILTLPIFMFPFISGGDKSIGAAYSILFALLSFISLWILDSFIKRHYR</sequence>
<feature type="transmembrane region" description="Helical" evidence="8">
    <location>
        <begin position="235"/>
        <end position="254"/>
    </location>
</feature>
<reference evidence="10 11" key="1">
    <citation type="submission" date="2018-06" db="EMBL/GenBank/DDBJ databases">
        <authorList>
            <consortium name="Pathogen Informatics"/>
            <person name="Doyle S."/>
        </authorList>
    </citation>
    <scope>NUCLEOTIDE SEQUENCE [LARGE SCALE GENOMIC DNA]</scope>
    <source>
        <strain evidence="10 11">NCTC9836</strain>
    </source>
</reference>
<dbReference type="CDD" id="cd06261">
    <property type="entry name" value="TM_PBP2"/>
    <property type="match status" value="1"/>
</dbReference>
<keyword evidence="11" id="KW-1185">Reference proteome</keyword>
<evidence type="ECO:0000313" key="10">
    <source>
        <dbReference type="EMBL" id="SUY47374.1"/>
    </source>
</evidence>
<evidence type="ECO:0000256" key="5">
    <source>
        <dbReference type="ARBA" id="ARBA00022692"/>
    </source>
</evidence>
<feature type="transmembrane region" description="Helical" evidence="8">
    <location>
        <begin position="179"/>
        <end position="201"/>
    </location>
</feature>
<protein>
    <submittedName>
        <fullName evidence="10">ABC transporter permease</fullName>
    </submittedName>
</protein>
<dbReference type="PROSITE" id="PS50928">
    <property type="entry name" value="ABC_TM1"/>
    <property type="match status" value="1"/>
</dbReference>
<dbReference type="RefSeq" id="WP_115641341.1">
    <property type="nucleotide sequence ID" value="NZ_UFWZ01000001.1"/>
</dbReference>
<dbReference type="PANTHER" id="PTHR43357:SF4">
    <property type="entry name" value="INNER MEMBRANE ABC TRANSPORTER PERMEASE PROTEIN YDCV"/>
    <property type="match status" value="1"/>
</dbReference>
<keyword evidence="3" id="KW-1003">Cell membrane</keyword>
<accession>A0A381J7X2</accession>
<feature type="domain" description="ABC transmembrane type-1" evidence="9">
    <location>
        <begin position="66"/>
        <end position="254"/>
    </location>
</feature>
<feature type="transmembrane region" description="Helical" evidence="8">
    <location>
        <begin position="134"/>
        <end position="153"/>
    </location>
</feature>
<dbReference type="InterPro" id="IPR035906">
    <property type="entry name" value="MetI-like_sf"/>
</dbReference>
<dbReference type="EMBL" id="UFWZ01000001">
    <property type="protein sequence ID" value="SUY47374.1"/>
    <property type="molecule type" value="Genomic_DNA"/>
</dbReference>
<feature type="transmembrane region" description="Helical" evidence="8">
    <location>
        <begin position="207"/>
        <end position="228"/>
    </location>
</feature>
<keyword evidence="5 8" id="KW-0812">Transmembrane</keyword>
<evidence type="ECO:0000256" key="1">
    <source>
        <dbReference type="ARBA" id="ARBA00004429"/>
    </source>
</evidence>
<dbReference type="InterPro" id="IPR000515">
    <property type="entry name" value="MetI-like"/>
</dbReference>
<dbReference type="Gene3D" id="1.10.3720.10">
    <property type="entry name" value="MetI-like"/>
    <property type="match status" value="1"/>
</dbReference>
<dbReference type="PANTHER" id="PTHR43357">
    <property type="entry name" value="INNER MEMBRANE ABC TRANSPORTER PERMEASE PROTEIN YDCV"/>
    <property type="match status" value="1"/>
</dbReference>
<name>A0A381J7X2_9CLOT</name>
<keyword evidence="4" id="KW-0997">Cell inner membrane</keyword>
<evidence type="ECO:0000256" key="8">
    <source>
        <dbReference type="RuleBase" id="RU363032"/>
    </source>
</evidence>
<dbReference type="OrthoDB" id="9782004at2"/>
<gene>
    <name evidence="10" type="primary">potB_2</name>
    <name evidence="10" type="ORF">NCTC9836_01705</name>
</gene>
<feature type="transmembrane region" description="Helical" evidence="8">
    <location>
        <begin position="104"/>
        <end position="122"/>
    </location>
</feature>
<keyword evidence="7 8" id="KW-0472">Membrane</keyword>
<evidence type="ECO:0000256" key="6">
    <source>
        <dbReference type="ARBA" id="ARBA00022989"/>
    </source>
</evidence>
<dbReference type="Pfam" id="PF00528">
    <property type="entry name" value="BPD_transp_1"/>
    <property type="match status" value="1"/>
</dbReference>
<evidence type="ECO:0000256" key="2">
    <source>
        <dbReference type="ARBA" id="ARBA00022448"/>
    </source>
</evidence>
<evidence type="ECO:0000259" key="9">
    <source>
        <dbReference type="PROSITE" id="PS50928"/>
    </source>
</evidence>